<keyword evidence="7" id="KW-0539">Nucleus</keyword>
<feature type="region of interest" description="Disordered" evidence="9">
    <location>
        <begin position="266"/>
        <end position="315"/>
    </location>
</feature>
<dbReference type="OrthoDB" id="6123at2759"/>
<dbReference type="Gene3D" id="6.10.250.2990">
    <property type="match status" value="1"/>
</dbReference>
<evidence type="ECO:0000256" key="8">
    <source>
        <dbReference type="SAM" id="Coils"/>
    </source>
</evidence>
<dbReference type="GO" id="GO:1990385">
    <property type="term" value="C:meiotic spindle midzone"/>
    <property type="evidence" value="ECO:0007669"/>
    <property type="project" value="TreeGrafter"/>
</dbReference>
<evidence type="ECO:0000256" key="5">
    <source>
        <dbReference type="ARBA" id="ARBA00022829"/>
    </source>
</evidence>
<keyword evidence="12" id="KW-1185">Reference proteome</keyword>
<organism evidence="11 12">
    <name type="scientific">Ancylostoma duodenale</name>
    <dbReference type="NCBI Taxonomy" id="51022"/>
    <lineage>
        <taxon>Eukaryota</taxon>
        <taxon>Metazoa</taxon>
        <taxon>Ecdysozoa</taxon>
        <taxon>Nematoda</taxon>
        <taxon>Chromadorea</taxon>
        <taxon>Rhabditida</taxon>
        <taxon>Rhabditina</taxon>
        <taxon>Rhabditomorpha</taxon>
        <taxon>Strongyloidea</taxon>
        <taxon>Ancylostomatidae</taxon>
        <taxon>Ancylostomatinae</taxon>
        <taxon>Ancylostoma</taxon>
    </lineage>
</organism>
<proteinExistence type="inferred from homology"/>
<evidence type="ECO:0000313" key="11">
    <source>
        <dbReference type="EMBL" id="KIH67544.1"/>
    </source>
</evidence>
<dbReference type="GO" id="GO:0032133">
    <property type="term" value="C:chromosome passenger complex"/>
    <property type="evidence" value="ECO:0007669"/>
    <property type="project" value="TreeGrafter"/>
</dbReference>
<dbReference type="Pfam" id="PF03941">
    <property type="entry name" value="INCENP_ARK-bind"/>
    <property type="match status" value="1"/>
</dbReference>
<dbReference type="GO" id="GO:0051310">
    <property type="term" value="P:metaphase chromosome alignment"/>
    <property type="evidence" value="ECO:0007669"/>
    <property type="project" value="TreeGrafter"/>
</dbReference>
<evidence type="ECO:0000256" key="6">
    <source>
        <dbReference type="ARBA" id="ARBA00023212"/>
    </source>
</evidence>
<evidence type="ECO:0000256" key="4">
    <source>
        <dbReference type="ARBA" id="ARBA00022490"/>
    </source>
</evidence>
<feature type="compositionally biased region" description="Basic and acidic residues" evidence="9">
    <location>
        <begin position="175"/>
        <end position="184"/>
    </location>
</feature>
<feature type="region of interest" description="Disordered" evidence="9">
    <location>
        <begin position="690"/>
        <end position="713"/>
    </location>
</feature>
<feature type="coiled-coil region" evidence="8">
    <location>
        <begin position="457"/>
        <end position="492"/>
    </location>
</feature>
<accession>A0A0C2H7K4</accession>
<feature type="region of interest" description="Disordered" evidence="9">
    <location>
        <begin position="345"/>
        <end position="379"/>
    </location>
</feature>
<sequence>MPPKRVKKKSKDRQVNTIRTESADLDEYEDLLHKILYLPALRVPEIVERGSAATMASRSAEYSESSDWLHAQKEKLKEILRRAGLPEKSIPKTPRRGIGFARYRETAEIYSSYSLEIQEQWTVGVEQEGGEATNHTEAEPNDMVTDAESSYEDAPNSIHGEPATATEGAEPTRTSNKDAQRNGMEEALQTSGTYTTANEYAEGMTHEQNAVLVKTECVSPPNESLQQHVISRPIVDQTPHENNIVKREVVSSKQEHAISRVTKAPLETPPRRNSATRPHGVHEEAISSLRTRQKTTAATTRKEREVRAAAGASHTRLQRVVHQHVVTTPCQPQFKSAVIRAVQQQEFARDSSPKRAAGTTPANTKTSRTPRPTRTQSCYPNWETQGYAEIWTAKHKIEDQAAKEKIEQNLENAARTREEQCRERAERIRKEREEKAMKRGNAAEFYPFRSVRSEWKARQARKQLETAEKLKAEALKRKEERDERRLEEIRLKSPARSKASSRVVSPARVPKMVANCHPRSPTKVLFPSTPGRVPSKIARVVGASGETSREPTMNTPSRQSRRKPFPCRMARLDSDGSISDSLSEKRAAYLHTGCEERALLQNQEEEIEGRLREEGEPRMELNDREHLSMEKLRMEIDAVVSSEEELQFNLRHEEQGDCLMDFDDQRKMFEDDEERERECASIQDQLQRERLEAEHRKEEEMRLEEERKKEERRLEEERMLMEEQKRLMEEQQRRLMEEQQRRLMEEEERRLQEEQKLREEAEAKNRERQLAEEEEAKLRLNVSSCAELHNRHFDNVSFDVSSAHNRSSSRPSSYEMTPDKVHKPASENDYNIEDLSSGDETDQEDAPRKKVPAWAEGLQFRRAIERQNRKLRNGEFDPDAYFGEIIAPDLGLIFGSTKRYPRRGSSGIWESPIGKPRPGVGAFQLRLNNKY</sequence>
<evidence type="ECO:0000259" key="10">
    <source>
        <dbReference type="Pfam" id="PF03941"/>
    </source>
</evidence>
<feature type="compositionally biased region" description="Acidic residues" evidence="9">
    <location>
        <begin position="830"/>
        <end position="844"/>
    </location>
</feature>
<keyword evidence="6" id="KW-0206">Cytoskeleton</keyword>
<feature type="coiled-coil region" evidence="8">
    <location>
        <begin position="396"/>
        <end position="423"/>
    </location>
</feature>
<feature type="region of interest" description="Disordered" evidence="9">
    <location>
        <begin position="541"/>
        <end position="563"/>
    </location>
</feature>
<dbReference type="AlphaFoldDB" id="A0A0C2H7K4"/>
<evidence type="ECO:0000256" key="2">
    <source>
        <dbReference type="ARBA" id="ARBA00004186"/>
    </source>
</evidence>
<feature type="compositionally biased region" description="Basic and acidic residues" evidence="9">
    <location>
        <begin position="817"/>
        <end position="826"/>
    </location>
</feature>
<comment type="subcellular location">
    <subcellularLocation>
        <location evidence="2">Cytoplasm</location>
        <location evidence="2">Cytoskeleton</location>
        <location evidence="2">Spindle</location>
    </subcellularLocation>
    <subcellularLocation>
        <location evidence="1">Nucleus</location>
    </subcellularLocation>
</comment>
<keyword evidence="5" id="KW-0159">Chromosome partition</keyword>
<protein>
    <submittedName>
        <fullName evidence="11">Inner centromere protein, ARK binding region</fullName>
    </submittedName>
</protein>
<dbReference type="GO" id="GO:0005634">
    <property type="term" value="C:nucleus"/>
    <property type="evidence" value="ECO:0007669"/>
    <property type="project" value="UniProtKB-SubCell"/>
</dbReference>
<dbReference type="GO" id="GO:0030496">
    <property type="term" value="C:midbody"/>
    <property type="evidence" value="ECO:0007669"/>
    <property type="project" value="TreeGrafter"/>
</dbReference>
<dbReference type="PANTHER" id="PTHR13142:SF1">
    <property type="entry name" value="INNER CENTROMERE PROTEIN"/>
    <property type="match status" value="1"/>
</dbReference>
<dbReference type="PANTHER" id="PTHR13142">
    <property type="entry name" value="INNER CENTROMERE PROTEIN"/>
    <property type="match status" value="1"/>
</dbReference>
<reference evidence="11 12" key="1">
    <citation type="submission" date="2013-12" db="EMBL/GenBank/DDBJ databases">
        <title>Draft genome of the parsitic nematode Ancylostoma duodenale.</title>
        <authorList>
            <person name="Mitreva M."/>
        </authorList>
    </citation>
    <scope>NUCLEOTIDE SEQUENCE [LARGE SCALE GENOMIC DNA]</scope>
    <source>
        <strain evidence="11 12">Zhejiang</strain>
    </source>
</reference>
<feature type="domain" description="Inner centromere protein ARK-binding" evidence="10">
    <location>
        <begin position="834"/>
        <end position="894"/>
    </location>
</feature>
<dbReference type="Proteomes" id="UP000054047">
    <property type="component" value="Unassembled WGS sequence"/>
</dbReference>
<name>A0A0C2H7K4_9BILA</name>
<evidence type="ECO:0000256" key="7">
    <source>
        <dbReference type="ARBA" id="ARBA00023242"/>
    </source>
</evidence>
<gene>
    <name evidence="11" type="ORF">ANCDUO_02124</name>
</gene>
<evidence type="ECO:0000256" key="1">
    <source>
        <dbReference type="ARBA" id="ARBA00004123"/>
    </source>
</evidence>
<feature type="compositionally biased region" description="Low complexity" evidence="9">
    <location>
        <begin position="801"/>
        <end position="813"/>
    </location>
</feature>
<comment type="similarity">
    <text evidence="3">Belongs to the INCENP family.</text>
</comment>
<dbReference type="InterPro" id="IPR005635">
    <property type="entry name" value="Inner_centromere_prot_ARK-bd"/>
</dbReference>
<feature type="compositionally biased region" description="Basic and acidic residues" evidence="9">
    <location>
        <begin position="753"/>
        <end position="771"/>
    </location>
</feature>
<dbReference type="GO" id="GO:0000776">
    <property type="term" value="C:kinetochore"/>
    <property type="evidence" value="ECO:0007669"/>
    <property type="project" value="TreeGrafter"/>
</dbReference>
<keyword evidence="8" id="KW-0175">Coiled coil</keyword>
<dbReference type="EMBL" id="KN726656">
    <property type="protein sequence ID" value="KIH67544.1"/>
    <property type="molecule type" value="Genomic_DNA"/>
</dbReference>
<evidence type="ECO:0000256" key="9">
    <source>
        <dbReference type="SAM" id="MobiDB-lite"/>
    </source>
</evidence>
<evidence type="ECO:0000313" key="12">
    <source>
        <dbReference type="Proteomes" id="UP000054047"/>
    </source>
</evidence>
<keyword evidence="4" id="KW-0963">Cytoplasm</keyword>
<feature type="region of interest" description="Disordered" evidence="9">
    <location>
        <begin position="127"/>
        <end position="192"/>
    </location>
</feature>
<evidence type="ECO:0000256" key="3">
    <source>
        <dbReference type="ARBA" id="ARBA00010042"/>
    </source>
</evidence>
<dbReference type="GO" id="GO:0051257">
    <property type="term" value="P:meiotic spindle midzone assembly"/>
    <property type="evidence" value="ECO:0007669"/>
    <property type="project" value="TreeGrafter"/>
</dbReference>
<feature type="region of interest" description="Disordered" evidence="9">
    <location>
        <begin position="800"/>
        <end position="848"/>
    </location>
</feature>
<dbReference type="GO" id="GO:0000281">
    <property type="term" value="P:mitotic cytokinesis"/>
    <property type="evidence" value="ECO:0007669"/>
    <property type="project" value="TreeGrafter"/>
</dbReference>
<feature type="region of interest" description="Disordered" evidence="9">
    <location>
        <begin position="753"/>
        <end position="774"/>
    </location>
</feature>